<feature type="signal peptide" evidence="1">
    <location>
        <begin position="1"/>
        <end position="25"/>
    </location>
</feature>
<gene>
    <name evidence="2" type="ORF">H7965_01820</name>
</gene>
<evidence type="ECO:0000313" key="2">
    <source>
        <dbReference type="EMBL" id="MBC4014046.1"/>
    </source>
</evidence>
<evidence type="ECO:0000313" key="3">
    <source>
        <dbReference type="Proteomes" id="UP000600101"/>
    </source>
</evidence>
<keyword evidence="1" id="KW-0732">Signal</keyword>
<reference evidence="2" key="1">
    <citation type="submission" date="2020-08" db="EMBL/GenBank/DDBJ databases">
        <authorList>
            <person name="Hu Y."/>
            <person name="Nguyen S.V."/>
            <person name="Li F."/>
            <person name="Fanning S."/>
        </authorList>
    </citation>
    <scope>NUCLEOTIDE SEQUENCE</scope>
    <source>
        <strain evidence="2">SYSU D8009</strain>
    </source>
</reference>
<organism evidence="2 3">
    <name type="scientific">Siccirubricoccus deserti</name>
    <dbReference type="NCBI Taxonomy" id="2013562"/>
    <lineage>
        <taxon>Bacteria</taxon>
        <taxon>Pseudomonadati</taxon>
        <taxon>Pseudomonadota</taxon>
        <taxon>Alphaproteobacteria</taxon>
        <taxon>Acetobacterales</taxon>
        <taxon>Roseomonadaceae</taxon>
        <taxon>Siccirubricoccus</taxon>
    </lineage>
</organism>
<protein>
    <recommendedName>
        <fullName evidence="4">DUF922 domain-containing protein</fullName>
    </recommendedName>
</protein>
<dbReference type="RefSeq" id="WP_186768826.1">
    <property type="nucleotide sequence ID" value="NZ_JACOMF010000002.1"/>
</dbReference>
<evidence type="ECO:0008006" key="4">
    <source>
        <dbReference type="Google" id="ProtNLM"/>
    </source>
</evidence>
<evidence type="ECO:0000256" key="1">
    <source>
        <dbReference type="SAM" id="SignalP"/>
    </source>
</evidence>
<accession>A0A9X0QUL5</accession>
<feature type="chain" id="PRO_5040908692" description="DUF922 domain-containing protein" evidence="1">
    <location>
        <begin position="26"/>
        <end position="232"/>
    </location>
</feature>
<comment type="caution">
    <text evidence="2">The sequence shown here is derived from an EMBL/GenBank/DDBJ whole genome shotgun (WGS) entry which is preliminary data.</text>
</comment>
<dbReference type="Proteomes" id="UP000600101">
    <property type="component" value="Unassembled WGS sequence"/>
</dbReference>
<dbReference type="EMBL" id="JACOMF010000002">
    <property type="protein sequence ID" value="MBC4014046.1"/>
    <property type="molecule type" value="Genomic_DNA"/>
</dbReference>
<name>A0A9X0QUL5_9PROT</name>
<proteinExistence type="predicted"/>
<keyword evidence="3" id="KW-1185">Reference proteome</keyword>
<sequence length="232" mass="24765">MALGRAATAAGAALLALGLAGAARAHGGCPSAEPRLRLSVVDPEPVVGHELGIDALHGETGQPRSETLHHLGLTTSRVEWQSEIETRYRNTAGGVCAVPARVTLTLVQTEHLLRIARELPEGSCLYREVLAHERRHVAVNRRTLRAAAERARGAAEAWAARAEGRGATLEEAMASLQQGLRRALEPSLAGMRKAREAGHRGIDTAAEYQRLARVCPADQRLLREGLRAAATG</sequence>
<dbReference type="AlphaFoldDB" id="A0A9X0QUL5"/>